<keyword evidence="3" id="KW-1185">Reference proteome</keyword>
<evidence type="ECO:0000256" key="1">
    <source>
        <dbReference type="SAM" id="MobiDB-lite"/>
    </source>
</evidence>
<name>J3N1L8_ORYBR</name>
<dbReference type="HOGENOM" id="CLU_2053237_0_0_1"/>
<dbReference type="PANTHER" id="PTHR46934">
    <property type="entry name" value="MYB_DNA-BIND_3 DOMAIN-CONTAINING PROTEIN-RELATED"/>
    <property type="match status" value="1"/>
</dbReference>
<dbReference type="Proteomes" id="UP000006038">
    <property type="component" value="Chromosome 10"/>
</dbReference>
<evidence type="ECO:0000313" key="2">
    <source>
        <dbReference type="EnsemblPlants" id="OB10G14160.1"/>
    </source>
</evidence>
<dbReference type="EnsemblPlants" id="OB10G14160.1">
    <property type="protein sequence ID" value="OB10G14160.1"/>
    <property type="gene ID" value="OB10G14160"/>
</dbReference>
<feature type="region of interest" description="Disordered" evidence="1">
    <location>
        <begin position="82"/>
        <end position="107"/>
    </location>
</feature>
<dbReference type="PANTHER" id="PTHR46934:SF6">
    <property type="entry name" value="MYB_SANT-LIKE DOMAIN-CONTAINING PROTEIN"/>
    <property type="match status" value="1"/>
</dbReference>
<organism evidence="2">
    <name type="scientific">Oryza brachyantha</name>
    <name type="common">malo sina</name>
    <dbReference type="NCBI Taxonomy" id="4533"/>
    <lineage>
        <taxon>Eukaryota</taxon>
        <taxon>Viridiplantae</taxon>
        <taxon>Streptophyta</taxon>
        <taxon>Embryophyta</taxon>
        <taxon>Tracheophyta</taxon>
        <taxon>Spermatophyta</taxon>
        <taxon>Magnoliopsida</taxon>
        <taxon>Liliopsida</taxon>
        <taxon>Poales</taxon>
        <taxon>Poaceae</taxon>
        <taxon>BOP clade</taxon>
        <taxon>Oryzoideae</taxon>
        <taxon>Oryzeae</taxon>
        <taxon>Oryzinae</taxon>
        <taxon>Oryza</taxon>
    </lineage>
</organism>
<dbReference type="AlphaFoldDB" id="J3N1L8"/>
<proteinExistence type="predicted"/>
<reference evidence="2" key="1">
    <citation type="journal article" date="2013" name="Nat. Commun.">
        <title>Whole-genome sequencing of Oryza brachyantha reveals mechanisms underlying Oryza genome evolution.</title>
        <authorList>
            <person name="Chen J."/>
            <person name="Huang Q."/>
            <person name="Gao D."/>
            <person name="Wang J."/>
            <person name="Lang Y."/>
            <person name="Liu T."/>
            <person name="Li B."/>
            <person name="Bai Z."/>
            <person name="Luis Goicoechea J."/>
            <person name="Liang C."/>
            <person name="Chen C."/>
            <person name="Zhang W."/>
            <person name="Sun S."/>
            <person name="Liao Y."/>
            <person name="Zhang X."/>
            <person name="Yang L."/>
            <person name="Song C."/>
            <person name="Wang M."/>
            <person name="Shi J."/>
            <person name="Liu G."/>
            <person name="Liu J."/>
            <person name="Zhou H."/>
            <person name="Zhou W."/>
            <person name="Yu Q."/>
            <person name="An N."/>
            <person name="Chen Y."/>
            <person name="Cai Q."/>
            <person name="Wang B."/>
            <person name="Liu B."/>
            <person name="Min J."/>
            <person name="Huang Y."/>
            <person name="Wu H."/>
            <person name="Li Z."/>
            <person name="Zhang Y."/>
            <person name="Yin Y."/>
            <person name="Song W."/>
            <person name="Jiang J."/>
            <person name="Jackson S.A."/>
            <person name="Wing R.A."/>
            <person name="Wang J."/>
            <person name="Chen M."/>
        </authorList>
    </citation>
    <scope>NUCLEOTIDE SEQUENCE [LARGE SCALE GENOMIC DNA]</scope>
    <source>
        <strain evidence="2">cv. IRGC 101232</strain>
    </source>
</reference>
<reference evidence="2" key="2">
    <citation type="submission" date="2013-04" db="UniProtKB">
        <authorList>
            <consortium name="EnsemblPlants"/>
        </authorList>
    </citation>
    <scope>IDENTIFICATION</scope>
</reference>
<evidence type="ECO:0000313" key="3">
    <source>
        <dbReference type="Proteomes" id="UP000006038"/>
    </source>
</evidence>
<sequence length="120" mass="13729">MALRARRTSKYEKALVHLLTDYNLSHYVVSMIKSTPKRRHDIIEEDAKLKMDEIKSFPLSESLDRLYKGKCAEGKHCFTYSNPNHGGLRGKGETPANTPARKRSRMDVLVRKLREVDGVA</sequence>
<protein>
    <submittedName>
        <fullName evidence="2">Uncharacterized protein</fullName>
    </submittedName>
</protein>
<accession>J3N1L8</accession>
<dbReference type="Gramene" id="OB10G14160.1">
    <property type="protein sequence ID" value="OB10G14160.1"/>
    <property type="gene ID" value="OB10G14160"/>
</dbReference>
<dbReference type="STRING" id="4533.J3N1L8"/>